<accession>A0A383CS91</accession>
<sequence>GRRLRRLGGEALQSGKRRVAARPSTAHVECHLVRLRGGPARRALRNLRRTRDGRERLARAAAGRLAGEDRSGRARGSGFLVRGM</sequence>
<feature type="region of interest" description="Disordered" evidence="1">
    <location>
        <begin position="1"/>
        <end position="23"/>
    </location>
</feature>
<dbReference type="EMBL" id="UINC01210834">
    <property type="protein sequence ID" value="SVE34478.1"/>
    <property type="molecule type" value="Genomic_DNA"/>
</dbReference>
<evidence type="ECO:0000256" key="1">
    <source>
        <dbReference type="SAM" id="MobiDB-lite"/>
    </source>
</evidence>
<feature type="non-terminal residue" evidence="2">
    <location>
        <position position="1"/>
    </location>
</feature>
<feature type="region of interest" description="Disordered" evidence="1">
    <location>
        <begin position="61"/>
        <end position="84"/>
    </location>
</feature>
<reference evidence="2" key="1">
    <citation type="submission" date="2018-05" db="EMBL/GenBank/DDBJ databases">
        <authorList>
            <person name="Lanie J.A."/>
            <person name="Ng W.-L."/>
            <person name="Kazmierczak K.M."/>
            <person name="Andrzejewski T.M."/>
            <person name="Davidsen T.M."/>
            <person name="Wayne K.J."/>
            <person name="Tettelin H."/>
            <person name="Glass J.I."/>
            <person name="Rusch D."/>
            <person name="Podicherti R."/>
            <person name="Tsui H.-C.T."/>
            <person name="Winkler M.E."/>
        </authorList>
    </citation>
    <scope>NUCLEOTIDE SEQUENCE</scope>
</reference>
<dbReference type="AlphaFoldDB" id="A0A383CS91"/>
<evidence type="ECO:0000313" key="2">
    <source>
        <dbReference type="EMBL" id="SVE34478.1"/>
    </source>
</evidence>
<feature type="non-terminal residue" evidence="2">
    <location>
        <position position="84"/>
    </location>
</feature>
<gene>
    <name evidence="2" type="ORF">METZ01_LOCUS487332</name>
</gene>
<organism evidence="2">
    <name type="scientific">marine metagenome</name>
    <dbReference type="NCBI Taxonomy" id="408172"/>
    <lineage>
        <taxon>unclassified sequences</taxon>
        <taxon>metagenomes</taxon>
        <taxon>ecological metagenomes</taxon>
    </lineage>
</organism>
<proteinExistence type="predicted"/>
<protein>
    <submittedName>
        <fullName evidence="2">Uncharacterized protein</fullName>
    </submittedName>
</protein>
<name>A0A383CS91_9ZZZZ</name>